<feature type="domain" description="ABC transporter" evidence="6">
    <location>
        <begin position="361"/>
        <end position="573"/>
    </location>
</feature>
<accession>A0A6P1TV13</accession>
<dbReference type="NCBIfam" id="NF000355">
    <property type="entry name" value="ribo_prot_ABC_F"/>
    <property type="match status" value="1"/>
</dbReference>
<dbReference type="PANTHER" id="PTHR42855">
    <property type="entry name" value="ABC TRANSPORTER ATP-BINDING SUBUNIT"/>
    <property type="match status" value="1"/>
</dbReference>
<dbReference type="FunFam" id="3.40.50.300:FF:000309">
    <property type="entry name" value="ABC transporter ATP-binding protein"/>
    <property type="match status" value="1"/>
</dbReference>
<evidence type="ECO:0000256" key="4">
    <source>
        <dbReference type="SAM" id="Coils"/>
    </source>
</evidence>
<name>A0A6P1TV13_9FIRM</name>
<dbReference type="PROSITE" id="PS50893">
    <property type="entry name" value="ABC_TRANSPORTER_2"/>
    <property type="match status" value="2"/>
</dbReference>
<reference evidence="7 8" key="1">
    <citation type="submission" date="2020-01" db="EMBL/GenBank/DDBJ databases">
        <title>Genome analysis of Anaerocolumna sp. CBA3638.</title>
        <authorList>
            <person name="Kim J."/>
            <person name="Roh S.W."/>
        </authorList>
    </citation>
    <scope>NUCLEOTIDE SEQUENCE [LARGE SCALE GENOMIC DNA]</scope>
    <source>
        <strain evidence="7 8">CBA3638</strain>
    </source>
</reference>
<dbReference type="AlphaFoldDB" id="A0A6P1TV13"/>
<keyword evidence="1" id="KW-0677">Repeat</keyword>
<dbReference type="Gene3D" id="3.40.50.300">
    <property type="entry name" value="P-loop containing nucleotide triphosphate hydrolases"/>
    <property type="match status" value="2"/>
</dbReference>
<evidence type="ECO:0000313" key="7">
    <source>
        <dbReference type="EMBL" id="QHQ63546.1"/>
    </source>
</evidence>
<dbReference type="KEGG" id="anr:Ana3638_24475"/>
<protein>
    <submittedName>
        <fullName evidence="7">ABC-F type ribosomal protection protein</fullName>
    </submittedName>
</protein>
<dbReference type="FunFam" id="3.40.50.300:FF:000011">
    <property type="entry name" value="Putative ABC transporter ATP-binding component"/>
    <property type="match status" value="1"/>
</dbReference>
<dbReference type="InterPro" id="IPR027417">
    <property type="entry name" value="P-loop_NTPase"/>
</dbReference>
<keyword evidence="8" id="KW-1185">Reference proteome</keyword>
<dbReference type="GO" id="GO:0005524">
    <property type="term" value="F:ATP binding"/>
    <property type="evidence" value="ECO:0007669"/>
    <property type="project" value="UniProtKB-KW"/>
</dbReference>
<dbReference type="InterPro" id="IPR032781">
    <property type="entry name" value="ABC_tran_Xtn"/>
</dbReference>
<evidence type="ECO:0000256" key="1">
    <source>
        <dbReference type="ARBA" id="ARBA00022737"/>
    </source>
</evidence>
<feature type="domain" description="ABC transporter" evidence="6">
    <location>
        <begin position="4"/>
        <end position="313"/>
    </location>
</feature>
<dbReference type="SUPFAM" id="SSF52540">
    <property type="entry name" value="P-loop containing nucleoside triphosphate hydrolases"/>
    <property type="match status" value="2"/>
</dbReference>
<gene>
    <name evidence="7" type="primary">abc-f</name>
    <name evidence="7" type="ORF">Ana3638_24475</name>
</gene>
<dbReference type="EMBL" id="CP048000">
    <property type="protein sequence ID" value="QHQ63546.1"/>
    <property type="molecule type" value="Genomic_DNA"/>
</dbReference>
<dbReference type="RefSeq" id="WP_161840357.1">
    <property type="nucleotide sequence ID" value="NZ_CP048000.1"/>
</dbReference>
<dbReference type="InterPro" id="IPR003593">
    <property type="entry name" value="AAA+_ATPase"/>
</dbReference>
<evidence type="ECO:0000259" key="6">
    <source>
        <dbReference type="PROSITE" id="PS50893"/>
    </source>
</evidence>
<keyword evidence="2" id="KW-0547">Nucleotide-binding</keyword>
<dbReference type="InterPro" id="IPR017871">
    <property type="entry name" value="ABC_transporter-like_CS"/>
</dbReference>
<dbReference type="Pfam" id="PF12848">
    <property type="entry name" value="ABC_tran_Xtn"/>
    <property type="match status" value="1"/>
</dbReference>
<keyword evidence="3" id="KW-0067">ATP-binding</keyword>
<evidence type="ECO:0000313" key="8">
    <source>
        <dbReference type="Proteomes" id="UP000464314"/>
    </source>
</evidence>
<dbReference type="PANTHER" id="PTHR42855:SF2">
    <property type="entry name" value="DRUG RESISTANCE ABC TRANSPORTER,ATP-BINDING PROTEIN"/>
    <property type="match status" value="1"/>
</dbReference>
<proteinExistence type="predicted"/>
<dbReference type="Proteomes" id="UP000464314">
    <property type="component" value="Chromosome"/>
</dbReference>
<evidence type="ECO:0000256" key="3">
    <source>
        <dbReference type="ARBA" id="ARBA00022840"/>
    </source>
</evidence>
<feature type="region of interest" description="Disordered" evidence="5">
    <location>
        <begin position="572"/>
        <end position="605"/>
    </location>
</feature>
<dbReference type="GO" id="GO:0003676">
    <property type="term" value="F:nucleic acid binding"/>
    <property type="evidence" value="ECO:0007669"/>
    <property type="project" value="UniProtKB-ARBA"/>
</dbReference>
<dbReference type="PROSITE" id="PS00211">
    <property type="entry name" value="ABC_TRANSPORTER_1"/>
    <property type="match status" value="2"/>
</dbReference>
<dbReference type="InterPro" id="IPR051309">
    <property type="entry name" value="ABCF_ATPase"/>
</dbReference>
<evidence type="ECO:0000256" key="5">
    <source>
        <dbReference type="SAM" id="MobiDB-lite"/>
    </source>
</evidence>
<dbReference type="Pfam" id="PF00005">
    <property type="entry name" value="ABC_tran"/>
    <property type="match status" value="2"/>
</dbReference>
<keyword evidence="4" id="KW-0175">Coiled coil</keyword>
<organism evidence="7 8">
    <name type="scientific">Anaerocolumna sedimenticola</name>
    <dbReference type="NCBI Taxonomy" id="2696063"/>
    <lineage>
        <taxon>Bacteria</taxon>
        <taxon>Bacillati</taxon>
        <taxon>Bacillota</taxon>
        <taxon>Clostridia</taxon>
        <taxon>Lachnospirales</taxon>
        <taxon>Lachnospiraceae</taxon>
        <taxon>Anaerocolumna</taxon>
    </lineage>
</organism>
<dbReference type="GO" id="GO:0016887">
    <property type="term" value="F:ATP hydrolysis activity"/>
    <property type="evidence" value="ECO:0007669"/>
    <property type="project" value="InterPro"/>
</dbReference>
<sequence>MIELSINNLMKFYGANKIFENITFDIKTGERVGLIGKNGCGKTTLMKIIMGRYLDNTQPGSPDTEGVNRINGLPFLQENTEDSQGGEINLRKGCKVGYLNQIPIYNENTKSLDVIRMAFSNVFEIKSKMNELEYQLGSLDGDTLERAVRSYGRLSEQYELEGGYELETKINKITEGLKITDSLKEMYFSQLSGGEKTRVILAKILLEEPDILLLDEPTNHLDLETVEWLEGFLKNYKGSVLIISHDRYFLDSVTGKIVELKVDRADIYMGNYSYYVLEKERRFLIEYKNYINQQKKMEQMEKQIERYRIWGEMRDSDKMFKRAKELEKRLEKIEKLDKPVLNSRRIRFNQDNADRSGKIVVKTENISKSYEKVSLLKDINLPVFYQDSACIIGKNGCGKTTLLKLILGEIKPDSGYIKIGSQVKIGYLPQQVAFKDEELTILEYFADFHNITYETARNQLARVLFMKEDVNKKIKILSGGEKSRLKLCSLTFEKVNFMILDEPTNHLDIDSREVLEETLTEFEGTLLFVSHDRYFINKVADKIITIRDGNLKIYQGDYNYYLEETQKESEAKALPESEYNRSKDIKKGKEDISLKDNGKGSREKNNAGLFQQENNFGHQGKNLNKQQEREILRDKVKKVSERKIEILEKEIDEMETELKYLEEEMNKFNSDVVYLRELYLKKETTEHKLKLAYDNWESCQL</sequence>
<dbReference type="SMART" id="SM00382">
    <property type="entry name" value="AAA"/>
    <property type="match status" value="2"/>
</dbReference>
<feature type="coiled-coil region" evidence="4">
    <location>
        <begin position="622"/>
        <end position="671"/>
    </location>
</feature>
<dbReference type="CDD" id="cd03221">
    <property type="entry name" value="ABCF_EF-3"/>
    <property type="match status" value="2"/>
</dbReference>
<evidence type="ECO:0000256" key="2">
    <source>
        <dbReference type="ARBA" id="ARBA00022741"/>
    </source>
</evidence>
<dbReference type="InterPro" id="IPR003439">
    <property type="entry name" value="ABC_transporter-like_ATP-bd"/>
</dbReference>